<comment type="caution">
    <text evidence="1">The sequence shown here is derived from an EMBL/GenBank/DDBJ whole genome shotgun (WGS) entry which is preliminary data.</text>
</comment>
<name>A0ABQ9XJD0_9EUKA</name>
<proteinExistence type="predicted"/>
<reference evidence="1 2" key="1">
    <citation type="journal article" date="2022" name="bioRxiv">
        <title>Genomics of Preaxostyla Flagellates Illuminates Evolutionary Transitions and the Path Towards Mitochondrial Loss.</title>
        <authorList>
            <person name="Novak L.V.F."/>
            <person name="Treitli S.C."/>
            <person name="Pyrih J."/>
            <person name="Halakuc P."/>
            <person name="Pipaliya S.V."/>
            <person name="Vacek V."/>
            <person name="Brzon O."/>
            <person name="Soukal P."/>
            <person name="Eme L."/>
            <person name="Dacks J.B."/>
            <person name="Karnkowska A."/>
            <person name="Elias M."/>
            <person name="Hampl V."/>
        </authorList>
    </citation>
    <scope>NUCLEOTIDE SEQUENCE [LARGE SCALE GENOMIC DNA]</scope>
    <source>
        <strain evidence="1">NAU3</strain>
        <tissue evidence="1">Gut</tissue>
    </source>
</reference>
<keyword evidence="2" id="KW-1185">Reference proteome</keyword>
<organism evidence="1 2">
    <name type="scientific">Blattamonas nauphoetae</name>
    <dbReference type="NCBI Taxonomy" id="2049346"/>
    <lineage>
        <taxon>Eukaryota</taxon>
        <taxon>Metamonada</taxon>
        <taxon>Preaxostyla</taxon>
        <taxon>Oxymonadida</taxon>
        <taxon>Blattamonas</taxon>
    </lineage>
</organism>
<gene>
    <name evidence="1" type="ORF">BLNAU_13519</name>
</gene>
<protein>
    <submittedName>
        <fullName evidence="1">Uncharacterized protein</fullName>
    </submittedName>
</protein>
<accession>A0ABQ9XJD0</accession>
<evidence type="ECO:0000313" key="1">
    <source>
        <dbReference type="EMBL" id="KAK2951497.1"/>
    </source>
</evidence>
<dbReference type="Proteomes" id="UP001281761">
    <property type="component" value="Unassembled WGS sequence"/>
</dbReference>
<evidence type="ECO:0000313" key="2">
    <source>
        <dbReference type="Proteomes" id="UP001281761"/>
    </source>
</evidence>
<dbReference type="EMBL" id="JARBJD010000117">
    <property type="protein sequence ID" value="KAK2951497.1"/>
    <property type="molecule type" value="Genomic_DNA"/>
</dbReference>
<sequence>MESRRIKLCVIGDTNAKTRDLQKHLGHLKKHIDLSLVGCACHTVQINDEKVQSFTLAGFTSHNRPREVPTGTGQMLAESMGFMFGEMDSSSEIYNDDLLEQLATECLSKFSVTDTLPHYPSPETPLKISNCSIK</sequence>